<accession>A0A372MI27</accession>
<dbReference type="RefSeq" id="WP_117329831.1">
    <property type="nucleotide sequence ID" value="NZ_QUWK01000004.1"/>
</dbReference>
<sequence length="339" mass="36845">MNARQHYQAERKRRTGLLLGMLGATLLFAFLFLFAGRYPTAGFRFPTDWATNEMTRSIFLRIRLPRIVLALLAGAMLSASGFTFQMLFSNPLVEPGFLGVSQGSAFGAALMIVLGVGSTLLVQLSATFFGLLALLASYLIATRFRFGGWLLRLVLSGIAVSALFSSALGVVKLVAEPTKDLQDITFWMMGGLWNASWSQILSILWVVILSMGILLGYRWKLNLLSLQEKTSFSVGMNPKRDRIILLIVATVGTTVTISITGLIGWVGLITPHLGRKLFGSDSSTSLPGSMILGSFFLLVCDTIGRTVLATEIPIGLLTSFLGAIIFMIILSLKHQEGKA</sequence>
<evidence type="ECO:0000256" key="3">
    <source>
        <dbReference type="ARBA" id="ARBA00022448"/>
    </source>
</evidence>
<reference evidence="10" key="1">
    <citation type="submission" date="2018-08" db="EMBL/GenBank/DDBJ databases">
        <authorList>
            <person name="Grouzdev D.S."/>
            <person name="Krutkina M.S."/>
        </authorList>
    </citation>
    <scope>NUCLEOTIDE SEQUENCE [LARGE SCALE GENOMIC DNA]</scope>
    <source>
        <strain evidence="10">4-11</strain>
    </source>
</reference>
<dbReference type="AlphaFoldDB" id="A0A372MI27"/>
<feature type="transmembrane region" description="Helical" evidence="8">
    <location>
        <begin position="16"/>
        <end position="35"/>
    </location>
</feature>
<dbReference type="Gene3D" id="1.10.3470.10">
    <property type="entry name" value="ABC transporter involved in vitamin B12 uptake, BtuC"/>
    <property type="match status" value="1"/>
</dbReference>
<evidence type="ECO:0000256" key="6">
    <source>
        <dbReference type="ARBA" id="ARBA00022989"/>
    </source>
</evidence>
<keyword evidence="5 8" id="KW-0812">Transmembrane</keyword>
<organism evidence="9 10">
    <name type="scientific">Sphaerochaeta halotolerans</name>
    <dbReference type="NCBI Taxonomy" id="2293840"/>
    <lineage>
        <taxon>Bacteria</taxon>
        <taxon>Pseudomonadati</taxon>
        <taxon>Spirochaetota</taxon>
        <taxon>Spirochaetia</taxon>
        <taxon>Spirochaetales</taxon>
        <taxon>Sphaerochaetaceae</taxon>
        <taxon>Sphaerochaeta</taxon>
    </lineage>
</organism>
<dbReference type="CDD" id="cd06550">
    <property type="entry name" value="TM_ABC_iron-siderophores_like"/>
    <property type="match status" value="1"/>
</dbReference>
<dbReference type="OrthoDB" id="9792889at2"/>
<keyword evidence="4" id="KW-1003">Cell membrane</keyword>
<dbReference type="InterPro" id="IPR037294">
    <property type="entry name" value="ABC_BtuC-like"/>
</dbReference>
<gene>
    <name evidence="9" type="ORF">DYP60_05230</name>
</gene>
<keyword evidence="3" id="KW-0813">Transport</keyword>
<evidence type="ECO:0000256" key="1">
    <source>
        <dbReference type="ARBA" id="ARBA00004651"/>
    </source>
</evidence>
<dbReference type="InterPro" id="IPR000522">
    <property type="entry name" value="ABC_transptr_permease_BtuC"/>
</dbReference>
<feature type="transmembrane region" description="Helical" evidence="8">
    <location>
        <begin position="153"/>
        <end position="175"/>
    </location>
</feature>
<protein>
    <submittedName>
        <fullName evidence="9">Iron ABC transporter permease</fullName>
    </submittedName>
</protein>
<dbReference type="Pfam" id="PF01032">
    <property type="entry name" value="FecCD"/>
    <property type="match status" value="1"/>
</dbReference>
<dbReference type="PANTHER" id="PTHR30472:SF70">
    <property type="entry name" value="MOLYBDATE IMPORT SYSTEM PERMEASE PROTEIN MOLB"/>
    <property type="match status" value="1"/>
</dbReference>
<comment type="caution">
    <text evidence="9">The sequence shown here is derived from an EMBL/GenBank/DDBJ whole genome shotgun (WGS) entry which is preliminary data.</text>
</comment>
<keyword evidence="7 8" id="KW-0472">Membrane</keyword>
<feature type="transmembrane region" description="Helical" evidence="8">
    <location>
        <begin position="314"/>
        <end position="332"/>
    </location>
</feature>
<dbReference type="EMBL" id="QUWK01000004">
    <property type="protein sequence ID" value="RFU95419.1"/>
    <property type="molecule type" value="Genomic_DNA"/>
</dbReference>
<keyword evidence="6 8" id="KW-1133">Transmembrane helix</keyword>
<evidence type="ECO:0000256" key="5">
    <source>
        <dbReference type="ARBA" id="ARBA00022692"/>
    </source>
</evidence>
<dbReference type="GO" id="GO:0022857">
    <property type="term" value="F:transmembrane transporter activity"/>
    <property type="evidence" value="ECO:0007669"/>
    <property type="project" value="InterPro"/>
</dbReference>
<evidence type="ECO:0000313" key="10">
    <source>
        <dbReference type="Proteomes" id="UP000264002"/>
    </source>
</evidence>
<evidence type="ECO:0000256" key="4">
    <source>
        <dbReference type="ARBA" id="ARBA00022475"/>
    </source>
</evidence>
<evidence type="ECO:0000256" key="7">
    <source>
        <dbReference type="ARBA" id="ARBA00023136"/>
    </source>
</evidence>
<dbReference type="GO" id="GO:0005886">
    <property type="term" value="C:plasma membrane"/>
    <property type="evidence" value="ECO:0007669"/>
    <property type="project" value="UniProtKB-SubCell"/>
</dbReference>
<keyword evidence="10" id="KW-1185">Reference proteome</keyword>
<feature type="transmembrane region" description="Helical" evidence="8">
    <location>
        <begin position="288"/>
        <end position="307"/>
    </location>
</feature>
<comment type="subcellular location">
    <subcellularLocation>
        <location evidence="1">Cell membrane</location>
        <topology evidence="1">Multi-pass membrane protein</topology>
    </subcellularLocation>
</comment>
<name>A0A372MI27_9SPIR</name>
<evidence type="ECO:0000313" key="9">
    <source>
        <dbReference type="EMBL" id="RFU95419.1"/>
    </source>
</evidence>
<evidence type="ECO:0000256" key="2">
    <source>
        <dbReference type="ARBA" id="ARBA00007935"/>
    </source>
</evidence>
<comment type="similarity">
    <text evidence="2">Belongs to the binding-protein-dependent transport system permease family. FecCD subfamily.</text>
</comment>
<feature type="transmembrane region" description="Helical" evidence="8">
    <location>
        <begin position="67"/>
        <end position="88"/>
    </location>
</feature>
<dbReference type="GO" id="GO:0033214">
    <property type="term" value="P:siderophore-iron import into cell"/>
    <property type="evidence" value="ECO:0007669"/>
    <property type="project" value="TreeGrafter"/>
</dbReference>
<proteinExistence type="inferred from homology"/>
<dbReference type="PANTHER" id="PTHR30472">
    <property type="entry name" value="FERRIC ENTEROBACTIN TRANSPORT SYSTEM PERMEASE PROTEIN"/>
    <property type="match status" value="1"/>
</dbReference>
<dbReference type="SUPFAM" id="SSF81345">
    <property type="entry name" value="ABC transporter involved in vitamin B12 uptake, BtuC"/>
    <property type="match status" value="1"/>
</dbReference>
<feature type="transmembrane region" description="Helical" evidence="8">
    <location>
        <begin position="243"/>
        <end position="268"/>
    </location>
</feature>
<dbReference type="Proteomes" id="UP000264002">
    <property type="component" value="Unassembled WGS sequence"/>
</dbReference>
<evidence type="ECO:0000256" key="8">
    <source>
        <dbReference type="SAM" id="Phobius"/>
    </source>
</evidence>
<reference evidence="9 10" key="2">
    <citation type="submission" date="2018-09" db="EMBL/GenBank/DDBJ databases">
        <title>Genome of Sphaerochaeta halotolerans strain 4-11.</title>
        <authorList>
            <person name="Nazina T.N."/>
            <person name="Sokolova D.S."/>
        </authorList>
    </citation>
    <scope>NUCLEOTIDE SEQUENCE [LARGE SCALE GENOMIC DNA]</scope>
    <source>
        <strain evidence="9 10">4-11</strain>
    </source>
</reference>
<feature type="transmembrane region" description="Helical" evidence="8">
    <location>
        <begin position="195"/>
        <end position="217"/>
    </location>
</feature>
<feature type="transmembrane region" description="Helical" evidence="8">
    <location>
        <begin position="108"/>
        <end position="141"/>
    </location>
</feature>